<reference evidence="1 2" key="2">
    <citation type="journal article" date="2009" name="PLoS ONE">
        <title>An integrated genetic and cytogenetic map of the cucumber genome.</title>
        <authorList>
            <person name="Ren Y."/>
            <person name="Zhang Z."/>
            <person name="Liu J."/>
            <person name="Staub J.E."/>
            <person name="Han Y."/>
            <person name="Cheng Z."/>
            <person name="Li X."/>
            <person name="Lu J."/>
            <person name="Miao H."/>
            <person name="Kang H."/>
            <person name="Xie B."/>
            <person name="Gu X."/>
            <person name="Wang X."/>
            <person name="Du Y."/>
            <person name="Jin W."/>
            <person name="Huang S."/>
        </authorList>
    </citation>
    <scope>NUCLEOTIDE SEQUENCE [LARGE SCALE GENOMIC DNA]</scope>
    <source>
        <strain evidence="2">cv. 9930</strain>
    </source>
</reference>
<reference evidence="1 2" key="4">
    <citation type="journal article" date="2011" name="BMC Genomics">
        <title>RNA-Seq improves annotation of protein-coding genes in the cucumber genome.</title>
        <authorList>
            <person name="Li Z."/>
            <person name="Zhang Z."/>
            <person name="Yan P."/>
            <person name="Huang S."/>
            <person name="Fei Z."/>
            <person name="Lin K."/>
        </authorList>
    </citation>
    <scope>NUCLEOTIDE SEQUENCE [LARGE SCALE GENOMIC DNA]</scope>
    <source>
        <strain evidence="2">cv. 9930</strain>
    </source>
</reference>
<evidence type="ECO:0000313" key="1">
    <source>
        <dbReference type="EMBL" id="KGN51673.1"/>
    </source>
</evidence>
<evidence type="ECO:0000313" key="2">
    <source>
        <dbReference type="Proteomes" id="UP000029981"/>
    </source>
</evidence>
<dbReference type="Gramene" id="KGN51673">
    <property type="protein sequence ID" value="KGN51673"/>
    <property type="gene ID" value="Csa_5G589900"/>
</dbReference>
<proteinExistence type="predicted"/>
<protein>
    <submittedName>
        <fullName evidence="1">Beta-galactosidase</fullName>
    </submittedName>
</protein>
<name>A0A0A0KPZ0_CUCSA</name>
<sequence length="98" mass="11282">MGLFLTNALEAGASGRVSVIGPLGLKYIEVGPLGLKYIEIGLCYVSDCEKQWEIRWILFILRVHFLPRVNFSLLRKKSQFLQSTFEEYIRNEVHYGVC</sequence>
<keyword evidence="2" id="KW-1185">Reference proteome</keyword>
<accession>A0A0A0KPZ0</accession>
<gene>
    <name evidence="1" type="ORF">Csa_5G589900</name>
</gene>
<reference evidence="1 2" key="3">
    <citation type="journal article" date="2010" name="BMC Genomics">
        <title>Transcriptome sequencing and comparative analysis of cucumber flowers with different sex types.</title>
        <authorList>
            <person name="Guo S."/>
            <person name="Zheng Y."/>
            <person name="Joung J.G."/>
            <person name="Liu S."/>
            <person name="Zhang Z."/>
            <person name="Crasta O.R."/>
            <person name="Sobral B.W."/>
            <person name="Xu Y."/>
            <person name="Huang S."/>
            <person name="Fei Z."/>
        </authorList>
    </citation>
    <scope>NUCLEOTIDE SEQUENCE [LARGE SCALE GENOMIC DNA]</scope>
    <source>
        <strain evidence="2">cv. 9930</strain>
    </source>
</reference>
<reference evidence="1 2" key="1">
    <citation type="journal article" date="2009" name="Nat. Genet.">
        <title>The genome of the cucumber, Cucumis sativus L.</title>
        <authorList>
            <person name="Huang S."/>
            <person name="Li R."/>
            <person name="Zhang Z."/>
            <person name="Li L."/>
            <person name="Gu X."/>
            <person name="Fan W."/>
            <person name="Lucas W.J."/>
            <person name="Wang X."/>
            <person name="Xie B."/>
            <person name="Ni P."/>
            <person name="Ren Y."/>
            <person name="Zhu H."/>
            <person name="Li J."/>
            <person name="Lin K."/>
            <person name="Jin W."/>
            <person name="Fei Z."/>
            <person name="Li G."/>
            <person name="Staub J."/>
            <person name="Kilian A."/>
            <person name="van der Vossen E.A."/>
            <person name="Wu Y."/>
            <person name="Guo J."/>
            <person name="He J."/>
            <person name="Jia Z."/>
            <person name="Ren Y."/>
            <person name="Tian G."/>
            <person name="Lu Y."/>
            <person name="Ruan J."/>
            <person name="Qian W."/>
            <person name="Wang M."/>
            <person name="Huang Q."/>
            <person name="Li B."/>
            <person name="Xuan Z."/>
            <person name="Cao J."/>
            <person name="Asan"/>
            <person name="Wu Z."/>
            <person name="Zhang J."/>
            <person name="Cai Q."/>
            <person name="Bai Y."/>
            <person name="Zhao B."/>
            <person name="Han Y."/>
            <person name="Li Y."/>
            <person name="Li X."/>
            <person name="Wang S."/>
            <person name="Shi Q."/>
            <person name="Liu S."/>
            <person name="Cho W.K."/>
            <person name="Kim J.Y."/>
            <person name="Xu Y."/>
            <person name="Heller-Uszynska K."/>
            <person name="Miao H."/>
            <person name="Cheng Z."/>
            <person name="Zhang S."/>
            <person name="Wu J."/>
            <person name="Yang Y."/>
            <person name="Kang H."/>
            <person name="Li M."/>
            <person name="Liang H."/>
            <person name="Ren X."/>
            <person name="Shi Z."/>
            <person name="Wen M."/>
            <person name="Jian M."/>
            <person name="Yang H."/>
            <person name="Zhang G."/>
            <person name="Yang Z."/>
            <person name="Chen R."/>
            <person name="Liu S."/>
            <person name="Li J."/>
            <person name="Ma L."/>
            <person name="Liu H."/>
            <person name="Zhou Y."/>
            <person name="Zhao J."/>
            <person name="Fang X."/>
            <person name="Li G."/>
            <person name="Fang L."/>
            <person name="Li Y."/>
            <person name="Liu D."/>
            <person name="Zheng H."/>
            <person name="Zhang Y."/>
            <person name="Qin N."/>
            <person name="Li Z."/>
            <person name="Yang G."/>
            <person name="Yang S."/>
            <person name="Bolund L."/>
            <person name="Kristiansen K."/>
            <person name="Zheng H."/>
            <person name="Li S."/>
            <person name="Zhang X."/>
            <person name="Yang H."/>
            <person name="Wang J."/>
            <person name="Sun R."/>
            <person name="Zhang B."/>
            <person name="Jiang S."/>
            <person name="Wang J."/>
            <person name="Du Y."/>
            <person name="Li S."/>
        </authorList>
    </citation>
    <scope>NUCLEOTIDE SEQUENCE [LARGE SCALE GENOMIC DNA]</scope>
    <source>
        <strain evidence="2">cv. 9930</strain>
    </source>
</reference>
<dbReference type="EMBL" id="CM002926">
    <property type="protein sequence ID" value="KGN51673.1"/>
    <property type="molecule type" value="Genomic_DNA"/>
</dbReference>
<dbReference type="AlphaFoldDB" id="A0A0A0KPZ0"/>
<dbReference type="Proteomes" id="UP000029981">
    <property type="component" value="Chromosome 5"/>
</dbReference>
<organism evidence="1 2">
    <name type="scientific">Cucumis sativus</name>
    <name type="common">Cucumber</name>
    <dbReference type="NCBI Taxonomy" id="3659"/>
    <lineage>
        <taxon>Eukaryota</taxon>
        <taxon>Viridiplantae</taxon>
        <taxon>Streptophyta</taxon>
        <taxon>Embryophyta</taxon>
        <taxon>Tracheophyta</taxon>
        <taxon>Spermatophyta</taxon>
        <taxon>Magnoliopsida</taxon>
        <taxon>eudicotyledons</taxon>
        <taxon>Gunneridae</taxon>
        <taxon>Pentapetalae</taxon>
        <taxon>rosids</taxon>
        <taxon>fabids</taxon>
        <taxon>Cucurbitales</taxon>
        <taxon>Cucurbitaceae</taxon>
        <taxon>Benincaseae</taxon>
        <taxon>Cucumis</taxon>
    </lineage>
</organism>